<keyword evidence="8" id="KW-0175">Coiled coil</keyword>
<dbReference type="Pfam" id="PF04366">
    <property type="entry name" value="Ysc84"/>
    <property type="match status" value="1"/>
</dbReference>
<dbReference type="Pfam" id="PF00587">
    <property type="entry name" value="tRNA-synt_2b"/>
    <property type="match status" value="1"/>
</dbReference>
<dbReference type="AlphaFoldDB" id="A0A1V9Z6R9"/>
<evidence type="ECO:0000256" key="6">
    <source>
        <dbReference type="ARBA" id="ARBA00023146"/>
    </source>
</evidence>
<keyword evidence="3" id="KW-0547">Nucleotide-binding</keyword>
<dbReference type="EC" id="6.1.1.11" evidence="1"/>
<keyword evidence="2" id="KW-0436">Ligase</keyword>
<dbReference type="Gene3D" id="3.30.930.10">
    <property type="entry name" value="Bira Bifunctional Protein, Domain 2"/>
    <property type="match status" value="1"/>
</dbReference>
<evidence type="ECO:0000256" key="1">
    <source>
        <dbReference type="ARBA" id="ARBA00012840"/>
    </source>
</evidence>
<dbReference type="SUPFAM" id="SSF46589">
    <property type="entry name" value="tRNA-binding arm"/>
    <property type="match status" value="1"/>
</dbReference>
<dbReference type="Gene3D" id="1.10.287.40">
    <property type="entry name" value="Serine-tRNA synthetase, tRNA binding domain"/>
    <property type="match status" value="1"/>
</dbReference>
<dbReference type="GO" id="GO:0005524">
    <property type="term" value="F:ATP binding"/>
    <property type="evidence" value="ECO:0007669"/>
    <property type="project" value="UniProtKB-KW"/>
</dbReference>
<comment type="caution">
    <text evidence="10">The sequence shown here is derived from an EMBL/GenBank/DDBJ whole genome shotgun (WGS) entry which is preliminary data.</text>
</comment>
<evidence type="ECO:0000256" key="4">
    <source>
        <dbReference type="ARBA" id="ARBA00022840"/>
    </source>
</evidence>
<proteinExistence type="predicted"/>
<evidence type="ECO:0000313" key="10">
    <source>
        <dbReference type="EMBL" id="OQR93617.1"/>
    </source>
</evidence>
<dbReference type="InterPro" id="IPR033729">
    <property type="entry name" value="SerRS_core"/>
</dbReference>
<dbReference type="InterPro" id="IPR042103">
    <property type="entry name" value="SerRS_1_N_sf"/>
</dbReference>
<reference evidence="10 11" key="1">
    <citation type="journal article" date="2014" name="Genome Biol. Evol.">
        <title>The secreted proteins of Achlya hypogyna and Thraustotheca clavata identify the ancestral oomycete secretome and reveal gene acquisitions by horizontal gene transfer.</title>
        <authorList>
            <person name="Misner I."/>
            <person name="Blouin N."/>
            <person name="Leonard G."/>
            <person name="Richards T.A."/>
            <person name="Lane C.E."/>
        </authorList>
    </citation>
    <scope>NUCLEOTIDE SEQUENCE [LARGE SCALE GENOMIC DNA]</scope>
    <source>
        <strain evidence="10 11">ATCC 34112</strain>
    </source>
</reference>
<dbReference type="InterPro" id="IPR002314">
    <property type="entry name" value="aa-tRNA-synt_IIb"/>
</dbReference>
<dbReference type="InterPro" id="IPR006195">
    <property type="entry name" value="aa-tRNA-synth_II"/>
</dbReference>
<dbReference type="InterPro" id="IPR002317">
    <property type="entry name" value="Ser-tRNA-ligase_type_1"/>
</dbReference>
<dbReference type="CDD" id="cd00770">
    <property type="entry name" value="SerRS_core"/>
    <property type="match status" value="1"/>
</dbReference>
<name>A0A1V9Z6R9_9STRA</name>
<evidence type="ECO:0000256" key="3">
    <source>
        <dbReference type="ARBA" id="ARBA00022741"/>
    </source>
</evidence>
<dbReference type="PROSITE" id="PS50862">
    <property type="entry name" value="AA_TRNA_LIGASE_II"/>
    <property type="match status" value="1"/>
</dbReference>
<evidence type="ECO:0000256" key="7">
    <source>
        <dbReference type="ARBA" id="ARBA00031113"/>
    </source>
</evidence>
<dbReference type="PANTHER" id="PTHR11778">
    <property type="entry name" value="SERYL-TRNA SYNTHETASE"/>
    <property type="match status" value="1"/>
</dbReference>
<evidence type="ECO:0000256" key="8">
    <source>
        <dbReference type="SAM" id="Coils"/>
    </source>
</evidence>
<sequence length="982" mass="108347">MADASSRPAMGRSESSIPHAMESSWTNSMLRQSLPRSASAVSLPVHSGTSFQTPTHIMDHKTEAQFAAEMKHALSIVDKFFGPSVLQDHSIPRELLMEAQGLVFLTVYKLGFLVSGKGGKGFVMARTANGWSAPAFIGSGGVGFGMMVGGEVVNYIIILSSRGAVKTFTRNGQIQLGSELDLAVGPLGRAAAANLNVGRGGVAPNYSYSHSMGLYGGIGLAGAIIVSRKSFNDKCYGSHVRVKSLLAGEVACPLAQPLWEALDAVLNIKREYRNGVPVVNPRSAICHECGYANKTGARQCERESCQALLVYSTGIHSGKRTIGKLVLAPVSILNRHGSFHFGAMFKNTFQSGFLSILYSIGSKPLQIWDKQVRNGHIKRITDQDIQSSVLEIMGTNVSTNFIACPALPAKTLGIKLPFLVMIIKNLKKYFTFEVQVLDDKNVRRRFRASNYQSSTRVKPFICTMPMRLDEGWNQIQFNLSDFTRRAYGTNYIETLRVQIHANCRIRRIYFSDRLYSEEELPPEFKLFLPVPKGATNDQPKTESISIRAWRCFSTSSIKSRLDFKALCANVNAAVDNVAVRKSGGDPAKVAALYLQHGAQTQQVNLLRQERNALAKKGADEAARQRGRDIKNEIQSLETSLAQITEEMEREALLLPNHTHPESPHGPEENSVIKHVIGTMPTFDFTPRDHLDIAMDLDILDMNSKIAGSRFATLKNDGAMLELALVHWSMAKLRSKGFTVHLPPDVAHTSIVEGCGFQPRGEATQVYSVANTDLSLVGTAEIPLAALHADSILSTEELPLRVAAFGHCFRTEVGHGGKDTRGLYRIHQFSKVEMFAYSTLDQAEAMMKELLDVQIEIISELGLHAQVVDMATEDLGAPAYRKFDVLAYMPGRQSFNEISSLSNCTDYQARRLNIRHKNEQEKTQFVATLNGTACAIPRLIISILESYQQADGSVLIPNVLRPYYGGQDRIVKLIDDFFHPFMQ</sequence>
<protein>
    <recommendedName>
        <fullName evidence="1">serine--tRNA ligase</fullName>
        <ecNumber evidence="1">6.1.1.11</ecNumber>
    </recommendedName>
    <alternativeName>
        <fullName evidence="7">Seryl-tRNA synthetase</fullName>
    </alternativeName>
</protein>
<evidence type="ECO:0000256" key="5">
    <source>
        <dbReference type="ARBA" id="ARBA00022917"/>
    </source>
</evidence>
<accession>A0A1V9Z6R9</accession>
<keyword evidence="11" id="KW-1185">Reference proteome</keyword>
<dbReference type="STRING" id="74557.A0A1V9Z6R9"/>
<dbReference type="GO" id="GO:0006434">
    <property type="term" value="P:seryl-tRNA aminoacylation"/>
    <property type="evidence" value="ECO:0007669"/>
    <property type="project" value="InterPro"/>
</dbReference>
<dbReference type="Proteomes" id="UP000243217">
    <property type="component" value="Unassembled WGS sequence"/>
</dbReference>
<dbReference type="InterPro" id="IPR007714">
    <property type="entry name" value="CFA20_dom"/>
</dbReference>
<evidence type="ECO:0000313" key="11">
    <source>
        <dbReference type="Proteomes" id="UP000243217"/>
    </source>
</evidence>
<dbReference type="NCBIfam" id="TIGR00414">
    <property type="entry name" value="serS"/>
    <property type="match status" value="1"/>
</dbReference>
<dbReference type="InterPro" id="IPR010978">
    <property type="entry name" value="tRNA-bd_arm"/>
</dbReference>
<organism evidence="10 11">
    <name type="scientific">Thraustotheca clavata</name>
    <dbReference type="NCBI Taxonomy" id="74557"/>
    <lineage>
        <taxon>Eukaryota</taxon>
        <taxon>Sar</taxon>
        <taxon>Stramenopiles</taxon>
        <taxon>Oomycota</taxon>
        <taxon>Saprolegniomycetes</taxon>
        <taxon>Saprolegniales</taxon>
        <taxon>Achlyaceae</taxon>
        <taxon>Thraustotheca</taxon>
    </lineage>
</organism>
<dbReference type="EMBL" id="JNBS01002242">
    <property type="protein sequence ID" value="OQR93617.1"/>
    <property type="molecule type" value="Genomic_DNA"/>
</dbReference>
<keyword evidence="4" id="KW-0067">ATP-binding</keyword>
<dbReference type="GO" id="GO:0004828">
    <property type="term" value="F:serine-tRNA ligase activity"/>
    <property type="evidence" value="ECO:0007669"/>
    <property type="project" value="UniProtKB-EC"/>
</dbReference>
<feature type="coiled-coil region" evidence="8">
    <location>
        <begin position="626"/>
        <end position="653"/>
    </location>
</feature>
<dbReference type="SUPFAM" id="SSF55681">
    <property type="entry name" value="Class II aaRS and biotin synthetases"/>
    <property type="match status" value="1"/>
</dbReference>
<gene>
    <name evidence="10" type="ORF">THRCLA_08403</name>
</gene>
<keyword evidence="5" id="KW-0648">Protein biosynthesis</keyword>
<keyword evidence="6 10" id="KW-0030">Aminoacyl-tRNA synthetase</keyword>
<evidence type="ECO:0000259" key="9">
    <source>
        <dbReference type="PROSITE" id="PS50862"/>
    </source>
</evidence>
<dbReference type="OrthoDB" id="10264585at2759"/>
<dbReference type="Pfam" id="PF05018">
    <property type="entry name" value="CFA20_dom"/>
    <property type="match status" value="1"/>
</dbReference>
<feature type="domain" description="Aminoacyl-transfer RNA synthetases class-II family profile" evidence="9">
    <location>
        <begin position="688"/>
        <end position="956"/>
    </location>
</feature>
<evidence type="ECO:0000256" key="2">
    <source>
        <dbReference type="ARBA" id="ARBA00022598"/>
    </source>
</evidence>
<dbReference type="InterPro" id="IPR007461">
    <property type="entry name" value="Ysc84_actin-binding"/>
</dbReference>
<dbReference type="PRINTS" id="PR00981">
    <property type="entry name" value="TRNASYNTHSER"/>
</dbReference>
<dbReference type="InterPro" id="IPR045864">
    <property type="entry name" value="aa-tRNA-synth_II/BPL/LPL"/>
</dbReference>